<reference evidence="2" key="1">
    <citation type="submission" date="2023-08" db="EMBL/GenBank/DDBJ databases">
        <title>Genomic characterization of piscicolin 126 produced by Carnobacterium maltaromaticum CM22 strain isolated from salmon (Salmo salar).</title>
        <authorList>
            <person name="Gonzalez-Gragera E."/>
            <person name="Garcia-Lopez J.D."/>
            <person name="Teso-Perez C."/>
            <person name="Gimenez-Hernandez I."/>
            <person name="Peralta-Sanchez J.M."/>
            <person name="Valdivia E."/>
            <person name="Montalban-Lopez M."/>
            <person name="Martin-Platero A.M."/>
            <person name="Banos A."/>
            <person name="Martinez-Bueno M."/>
        </authorList>
    </citation>
    <scope>NUCLEOTIDE SEQUENCE</scope>
    <source>
        <strain evidence="2">CM22</strain>
    </source>
</reference>
<gene>
    <name evidence="2" type="ORF">RAK27_07485</name>
</gene>
<name>A0AAW9JXY8_CARML</name>
<accession>A0AAW9JXY8</accession>
<comment type="caution">
    <text evidence="2">The sequence shown here is derived from an EMBL/GenBank/DDBJ whole genome shotgun (WGS) entry which is preliminary data.</text>
</comment>
<proteinExistence type="predicted"/>
<feature type="signal peptide" evidence="1">
    <location>
        <begin position="1"/>
        <end position="25"/>
    </location>
</feature>
<evidence type="ECO:0008006" key="4">
    <source>
        <dbReference type="Google" id="ProtNLM"/>
    </source>
</evidence>
<sequence length="162" mass="17276">MKKSTVLAATLLAVSSLGFATNANAAIAEKESVTNQTVEVAVNEGQSIVELETGKELSSFDFNRITEETKSFEDKVEISSTILNKTFGEKVYTLSIEKKLSAGLDATLQGTTTVKQAENGLLKADMLISLDAKTYVPSDSNKVVITISEATAEVEPDPEPEG</sequence>
<evidence type="ECO:0000313" key="2">
    <source>
        <dbReference type="EMBL" id="MDZ5758505.1"/>
    </source>
</evidence>
<dbReference type="AlphaFoldDB" id="A0AAW9JXY8"/>
<evidence type="ECO:0000256" key="1">
    <source>
        <dbReference type="SAM" id="SignalP"/>
    </source>
</evidence>
<keyword evidence="1" id="KW-0732">Signal</keyword>
<organism evidence="2 3">
    <name type="scientific">Carnobacterium maltaromaticum</name>
    <name type="common">Carnobacterium piscicola</name>
    <dbReference type="NCBI Taxonomy" id="2751"/>
    <lineage>
        <taxon>Bacteria</taxon>
        <taxon>Bacillati</taxon>
        <taxon>Bacillota</taxon>
        <taxon>Bacilli</taxon>
        <taxon>Lactobacillales</taxon>
        <taxon>Carnobacteriaceae</taxon>
        <taxon>Carnobacterium</taxon>
    </lineage>
</organism>
<dbReference type="Proteomes" id="UP001290462">
    <property type="component" value="Unassembled WGS sequence"/>
</dbReference>
<feature type="chain" id="PRO_5044004363" description="WxL domain-containing protein" evidence="1">
    <location>
        <begin position="26"/>
        <end position="162"/>
    </location>
</feature>
<protein>
    <recommendedName>
        <fullName evidence="4">WxL domain-containing protein</fullName>
    </recommendedName>
</protein>
<dbReference type="RefSeq" id="WP_119906530.1">
    <property type="nucleotide sequence ID" value="NZ_CBCPJP010000001.1"/>
</dbReference>
<evidence type="ECO:0000313" key="3">
    <source>
        <dbReference type="Proteomes" id="UP001290462"/>
    </source>
</evidence>
<dbReference type="EMBL" id="JAVBVO010000003">
    <property type="protein sequence ID" value="MDZ5758505.1"/>
    <property type="molecule type" value="Genomic_DNA"/>
</dbReference>